<dbReference type="Pfam" id="PF06404">
    <property type="entry name" value="PSK"/>
    <property type="match status" value="1"/>
</dbReference>
<dbReference type="InterPro" id="IPR009438">
    <property type="entry name" value="Phytosulfokine"/>
</dbReference>
<keyword evidence="4 9" id="KW-0964">Secreted</keyword>
<evidence type="ECO:0000256" key="6">
    <source>
        <dbReference type="ARBA" id="ARBA00022729"/>
    </source>
</evidence>
<proteinExistence type="inferred from homology"/>
<protein>
    <recommendedName>
        <fullName evidence="9">Phytosulfokine</fullName>
    </recommendedName>
    <component>
        <recommendedName>
            <fullName evidence="9">Phytosulfokine-alpha</fullName>
            <shortName evidence="9">PSK-alpha</shortName>
            <shortName evidence="9">Phytosulfokine-a</shortName>
        </recommendedName>
    </component>
    <component>
        <recommendedName>
            <fullName evidence="9">Phytosulfokine-beta</fullName>
            <shortName evidence="9">PSK-beta</shortName>
            <shortName evidence="9">Phytosulfokine-b</shortName>
        </recommendedName>
    </component>
</protein>
<dbReference type="GO" id="GO:0005576">
    <property type="term" value="C:extracellular region"/>
    <property type="evidence" value="ECO:0007669"/>
    <property type="project" value="UniProtKB-SubCell"/>
</dbReference>
<dbReference type="GO" id="GO:0008083">
    <property type="term" value="F:growth factor activity"/>
    <property type="evidence" value="ECO:0007669"/>
    <property type="project" value="UniProtKB-UniRule"/>
</dbReference>
<keyword evidence="6 9" id="KW-0732">Signal</keyword>
<keyword evidence="8 9" id="KW-0339">Growth factor</keyword>
<comment type="PTM">
    <text evidence="9">PSK-alpha is produced by endopeptidase digestion. PSK-beta is produced from PSK-alpha by exopeptidase digestion.</text>
</comment>
<comment type="function">
    <text evidence="9">Promotes plant cell differentiation, organogenesis and somatic embryogenesis as well as cell proliferation.</text>
</comment>
<keyword evidence="3 9" id="KW-0217">Developmental protein</keyword>
<feature type="signal peptide" evidence="9">
    <location>
        <begin position="1"/>
        <end position="22"/>
    </location>
</feature>
<gene>
    <name evidence="10" type="ORF">CDL12_19797</name>
</gene>
<dbReference type="AlphaFoldDB" id="A0A2G9GQT3"/>
<evidence type="ECO:0000256" key="4">
    <source>
        <dbReference type="ARBA" id="ARBA00022525"/>
    </source>
</evidence>
<evidence type="ECO:0000256" key="9">
    <source>
        <dbReference type="RuleBase" id="RU368031"/>
    </source>
</evidence>
<evidence type="ECO:0000256" key="5">
    <source>
        <dbReference type="ARBA" id="ARBA00022641"/>
    </source>
</evidence>
<dbReference type="PANTHER" id="PTHR33285">
    <property type="entry name" value="PHYTOSULFOKINES 3"/>
    <property type="match status" value="1"/>
</dbReference>
<reference evidence="11" key="1">
    <citation type="journal article" date="2018" name="Gigascience">
        <title>Genome assembly of the Pink Ipe (Handroanthus impetiginosus, Bignoniaceae), a highly valued, ecologically keystone Neotropical timber forest tree.</title>
        <authorList>
            <person name="Silva-Junior O.B."/>
            <person name="Grattapaglia D."/>
            <person name="Novaes E."/>
            <person name="Collevatti R.G."/>
        </authorList>
    </citation>
    <scope>NUCLEOTIDE SEQUENCE [LARGE SCALE GENOMIC DNA]</scope>
    <source>
        <strain evidence="11">cv. UFG-1</strain>
    </source>
</reference>
<evidence type="ECO:0000313" key="10">
    <source>
        <dbReference type="EMBL" id="PIN07629.1"/>
    </source>
</evidence>
<comment type="caution">
    <text evidence="10">The sequence shown here is derived from an EMBL/GenBank/DDBJ whole genome shotgun (WGS) entry which is preliminary data.</text>
</comment>
<accession>A0A2G9GQT3</accession>
<evidence type="ECO:0000256" key="8">
    <source>
        <dbReference type="ARBA" id="ARBA00023030"/>
    </source>
</evidence>
<dbReference type="GO" id="GO:0030154">
    <property type="term" value="P:cell differentiation"/>
    <property type="evidence" value="ECO:0007669"/>
    <property type="project" value="UniProtKB-UniRule"/>
</dbReference>
<organism evidence="10 11">
    <name type="scientific">Handroanthus impetiginosus</name>
    <dbReference type="NCBI Taxonomy" id="429701"/>
    <lineage>
        <taxon>Eukaryota</taxon>
        <taxon>Viridiplantae</taxon>
        <taxon>Streptophyta</taxon>
        <taxon>Embryophyta</taxon>
        <taxon>Tracheophyta</taxon>
        <taxon>Spermatophyta</taxon>
        <taxon>Magnoliopsida</taxon>
        <taxon>eudicotyledons</taxon>
        <taxon>Gunneridae</taxon>
        <taxon>Pentapetalae</taxon>
        <taxon>asterids</taxon>
        <taxon>lamiids</taxon>
        <taxon>Lamiales</taxon>
        <taxon>Bignoniaceae</taxon>
        <taxon>Crescentiina</taxon>
        <taxon>Tabebuia alliance</taxon>
        <taxon>Handroanthus</taxon>
    </lineage>
</organism>
<name>A0A2G9GQT3_9LAMI</name>
<dbReference type="OrthoDB" id="1858282at2759"/>
<keyword evidence="5 9" id="KW-0765">Sulfation</keyword>
<comment type="similarity">
    <text evidence="2 9">Belongs to the phytosulfokine family.</text>
</comment>
<sequence length="82" mass="9217">MAQATLCITTLLLLLVFSDVLARPGPAFHDVTPMETLRRDNEVQKVGTDGDGCIGLGEDECMMRRTVEARLDYIYTQKQKQQ</sequence>
<comment type="subcellular location">
    <subcellularLocation>
        <location evidence="1 9">Secreted</location>
    </subcellularLocation>
</comment>
<dbReference type="Proteomes" id="UP000231279">
    <property type="component" value="Unassembled WGS sequence"/>
</dbReference>
<feature type="chain" id="PRO_5031608265" description="Phytosulfokine" evidence="9">
    <location>
        <begin position="23"/>
        <end position="82"/>
    </location>
</feature>
<dbReference type="GO" id="GO:0008283">
    <property type="term" value="P:cell population proliferation"/>
    <property type="evidence" value="ECO:0007669"/>
    <property type="project" value="UniProtKB-UniRule"/>
</dbReference>
<evidence type="ECO:0000256" key="2">
    <source>
        <dbReference type="ARBA" id="ARBA00010781"/>
    </source>
</evidence>
<comment type="PTM">
    <text evidence="9">Sulfation is important for activity and for the binding to a putative membrane receptor.</text>
</comment>
<dbReference type="PANTHER" id="PTHR33285:SF55">
    <property type="entry name" value="PHYTOSULFOKINES 3"/>
    <property type="match status" value="1"/>
</dbReference>
<evidence type="ECO:0000256" key="3">
    <source>
        <dbReference type="ARBA" id="ARBA00022473"/>
    </source>
</evidence>
<evidence type="ECO:0000256" key="1">
    <source>
        <dbReference type="ARBA" id="ARBA00004613"/>
    </source>
</evidence>
<keyword evidence="7 9" id="KW-0221">Differentiation</keyword>
<keyword evidence="11" id="KW-1185">Reference proteome</keyword>
<dbReference type="EMBL" id="NKXS01004045">
    <property type="protein sequence ID" value="PIN07629.1"/>
    <property type="molecule type" value="Genomic_DNA"/>
</dbReference>
<evidence type="ECO:0000256" key="7">
    <source>
        <dbReference type="ARBA" id="ARBA00022782"/>
    </source>
</evidence>
<evidence type="ECO:0000313" key="11">
    <source>
        <dbReference type="Proteomes" id="UP000231279"/>
    </source>
</evidence>